<evidence type="ECO:0000256" key="2">
    <source>
        <dbReference type="ARBA" id="ARBA00023172"/>
    </source>
</evidence>
<organism evidence="6 7">
    <name type="scientific">Faecalibacterium tardum</name>
    <dbReference type="NCBI Taxonomy" id="3133156"/>
    <lineage>
        <taxon>Bacteria</taxon>
        <taxon>Bacillati</taxon>
        <taxon>Bacillota</taxon>
        <taxon>Clostridia</taxon>
        <taxon>Eubacteriales</taxon>
        <taxon>Oscillospiraceae</taxon>
        <taxon>Faecalibacterium</taxon>
    </lineage>
</organism>
<keyword evidence="1 3" id="KW-0238">DNA-binding</keyword>
<dbReference type="PANTHER" id="PTHR30349">
    <property type="entry name" value="PHAGE INTEGRASE-RELATED"/>
    <property type="match status" value="1"/>
</dbReference>
<dbReference type="PROSITE" id="PS51898">
    <property type="entry name" value="TYR_RECOMBINASE"/>
    <property type="match status" value="1"/>
</dbReference>
<dbReference type="Pfam" id="PF00589">
    <property type="entry name" value="Phage_integrase"/>
    <property type="match status" value="1"/>
</dbReference>
<dbReference type="InterPro" id="IPR010998">
    <property type="entry name" value="Integrase_recombinase_N"/>
</dbReference>
<sequence length="475" mass="52784">MAKITKRTKKDGTCSFCIRVSNGYDRLGRQVLVNRTYTPPPGLTGKKLEKELQRQADAFEQEVRSGISLDASMKVDDLIERWFTEYAEKKLKPKTVYDYRRLVPRISAGLGQLKVCQVKPSHLMAFYSNLEEQGVREDSTYTAVPALLDQLPKGKRGQIAAAAGVSERTMATLYRGGNVSRSTAEKVASAAGLPLSKAFTEHSKAGGRLNGNTVQHYHRMLSSVFTKAVQWGLVAENPCKRAEAPKAQEVDVQALEEKDVVRLLEALQDAPTQYSVITQLALLTGTRRGEICALRWSDIDMDAGTISIERTLQHIPGKGTVFNPPKTKRSRRCVKVGPDCMQLLQEYRQHQKAERFKIGSEWVRRVEIEGKRVENDLLFTKWNGAPMDPDDVTTWFGRFLAAHDLPAVHFHSLRHTNASLLIAAHVPVTTVSGRLGHAKTSTTTDIYAGFIRSADAAAADALTGVFDRIREKSHA</sequence>
<feature type="domain" description="Core-binding (CB)" evidence="5">
    <location>
        <begin position="73"/>
        <end position="229"/>
    </location>
</feature>
<dbReference type="Proteomes" id="UP001457197">
    <property type="component" value="Unassembled WGS sequence"/>
</dbReference>
<protein>
    <submittedName>
        <fullName evidence="6">Site-specific integrase</fullName>
    </submittedName>
</protein>
<dbReference type="InterPro" id="IPR044068">
    <property type="entry name" value="CB"/>
</dbReference>
<dbReference type="CDD" id="cd01189">
    <property type="entry name" value="INT_ICEBs1_C_like"/>
    <property type="match status" value="1"/>
</dbReference>
<evidence type="ECO:0000259" key="4">
    <source>
        <dbReference type="PROSITE" id="PS51898"/>
    </source>
</evidence>
<dbReference type="InterPro" id="IPR011010">
    <property type="entry name" value="DNA_brk_join_enz"/>
</dbReference>
<comment type="caution">
    <text evidence="6">The sequence shown here is derived from an EMBL/GenBank/DDBJ whole genome shotgun (WGS) entry which is preliminary data.</text>
</comment>
<evidence type="ECO:0000259" key="5">
    <source>
        <dbReference type="PROSITE" id="PS51900"/>
    </source>
</evidence>
<proteinExistence type="predicted"/>
<accession>A0ABV1AQZ8</accession>
<dbReference type="RefSeq" id="WP_349151388.1">
    <property type="nucleotide sequence ID" value="NZ_JBBMEO010000001.1"/>
</dbReference>
<dbReference type="InterPro" id="IPR050090">
    <property type="entry name" value="Tyrosine_recombinase_XerCD"/>
</dbReference>
<evidence type="ECO:0000256" key="3">
    <source>
        <dbReference type="PROSITE-ProRule" id="PRU01248"/>
    </source>
</evidence>
<evidence type="ECO:0000313" key="6">
    <source>
        <dbReference type="EMBL" id="MEQ2360610.1"/>
    </source>
</evidence>
<keyword evidence="2" id="KW-0233">DNA recombination</keyword>
<dbReference type="PROSITE" id="PS51900">
    <property type="entry name" value="CB"/>
    <property type="match status" value="1"/>
</dbReference>
<dbReference type="EMBL" id="JBBMEO010000001">
    <property type="protein sequence ID" value="MEQ2360610.1"/>
    <property type="molecule type" value="Genomic_DNA"/>
</dbReference>
<feature type="domain" description="Tyr recombinase" evidence="4">
    <location>
        <begin position="250"/>
        <end position="460"/>
    </location>
</feature>
<evidence type="ECO:0000313" key="7">
    <source>
        <dbReference type="Proteomes" id="UP001457197"/>
    </source>
</evidence>
<keyword evidence="7" id="KW-1185">Reference proteome</keyword>
<dbReference type="Gene3D" id="1.10.443.10">
    <property type="entry name" value="Intergrase catalytic core"/>
    <property type="match status" value="1"/>
</dbReference>
<dbReference type="Gene3D" id="1.10.150.130">
    <property type="match status" value="1"/>
</dbReference>
<evidence type="ECO:0000256" key="1">
    <source>
        <dbReference type="ARBA" id="ARBA00023125"/>
    </source>
</evidence>
<dbReference type="InterPro" id="IPR013762">
    <property type="entry name" value="Integrase-like_cat_sf"/>
</dbReference>
<dbReference type="SUPFAM" id="SSF56349">
    <property type="entry name" value="DNA breaking-rejoining enzymes"/>
    <property type="match status" value="1"/>
</dbReference>
<gene>
    <name evidence="6" type="ORF">WMO44_00400</name>
</gene>
<dbReference type="InterPro" id="IPR002104">
    <property type="entry name" value="Integrase_catalytic"/>
</dbReference>
<reference evidence="6 7" key="1">
    <citation type="submission" date="2024-03" db="EMBL/GenBank/DDBJ databases">
        <title>Human intestinal bacterial collection.</title>
        <authorList>
            <person name="Pauvert C."/>
            <person name="Hitch T.C.A."/>
            <person name="Clavel T."/>
        </authorList>
    </citation>
    <scope>NUCLEOTIDE SEQUENCE [LARGE SCALE GENOMIC DNA]</scope>
    <source>
        <strain evidence="6 7">CLA-AA-H175</strain>
    </source>
</reference>
<name>A0ABV1AQZ8_9FIRM</name>